<reference evidence="8 9" key="1">
    <citation type="journal article" date="2021" name="Nat. Commun.">
        <title>Genetic determinants of endophytism in the Arabidopsis root mycobiome.</title>
        <authorList>
            <person name="Mesny F."/>
            <person name="Miyauchi S."/>
            <person name="Thiergart T."/>
            <person name="Pickel B."/>
            <person name="Atanasova L."/>
            <person name="Karlsson M."/>
            <person name="Huettel B."/>
            <person name="Barry K.W."/>
            <person name="Haridas S."/>
            <person name="Chen C."/>
            <person name="Bauer D."/>
            <person name="Andreopoulos W."/>
            <person name="Pangilinan J."/>
            <person name="LaButti K."/>
            <person name="Riley R."/>
            <person name="Lipzen A."/>
            <person name="Clum A."/>
            <person name="Drula E."/>
            <person name="Henrissat B."/>
            <person name="Kohler A."/>
            <person name="Grigoriev I.V."/>
            <person name="Martin F.M."/>
            <person name="Hacquard S."/>
        </authorList>
    </citation>
    <scope>NUCLEOTIDE SEQUENCE [LARGE SCALE GENOMIC DNA]</scope>
    <source>
        <strain evidence="8 9">MPI-SDFR-AT-0080</strain>
    </source>
</reference>
<feature type="region of interest" description="Disordered" evidence="5">
    <location>
        <begin position="1"/>
        <end position="23"/>
    </location>
</feature>
<dbReference type="Gene3D" id="1.20.1250.20">
    <property type="entry name" value="MFS general substrate transporter like domains"/>
    <property type="match status" value="1"/>
</dbReference>
<evidence type="ECO:0000256" key="4">
    <source>
        <dbReference type="ARBA" id="ARBA00023136"/>
    </source>
</evidence>
<evidence type="ECO:0000256" key="1">
    <source>
        <dbReference type="ARBA" id="ARBA00004141"/>
    </source>
</evidence>
<feature type="transmembrane region" description="Helical" evidence="6">
    <location>
        <begin position="251"/>
        <end position="269"/>
    </location>
</feature>
<feature type="transmembrane region" description="Helical" evidence="6">
    <location>
        <begin position="328"/>
        <end position="350"/>
    </location>
</feature>
<dbReference type="InterPro" id="IPR011701">
    <property type="entry name" value="MFS"/>
</dbReference>
<keyword evidence="2 6" id="KW-0812">Transmembrane</keyword>
<feature type="transmembrane region" description="Helical" evidence="6">
    <location>
        <begin position="430"/>
        <end position="453"/>
    </location>
</feature>
<protein>
    <submittedName>
        <fullName evidence="8">Major facilitator superfamily domain-containing protein</fullName>
    </submittedName>
</protein>
<feature type="domain" description="Major facilitator superfamily (MFS) profile" evidence="7">
    <location>
        <begin position="95"/>
        <end position="526"/>
    </location>
</feature>
<evidence type="ECO:0000256" key="5">
    <source>
        <dbReference type="SAM" id="MobiDB-lite"/>
    </source>
</evidence>
<evidence type="ECO:0000256" key="6">
    <source>
        <dbReference type="SAM" id="Phobius"/>
    </source>
</evidence>
<evidence type="ECO:0000256" key="2">
    <source>
        <dbReference type="ARBA" id="ARBA00022692"/>
    </source>
</evidence>
<dbReference type="EMBL" id="JAGTJR010000036">
    <property type="protein sequence ID" value="KAH7036350.1"/>
    <property type="molecule type" value="Genomic_DNA"/>
</dbReference>
<sequence>MKSDNPLESLGKDAPINLPTSTEDEIVVAKVNTSALQEPAETRLKNGLHEALSGKGARSHAENTGKEKGRNIVTWDGPSDPANPKNWPSRRRWASCVLLSLFNFVGPLSSAIIAPALPTMQTDLRTSDTIGVMFLSIYMLAFSIGPLITSPLSEMYGRLVVLQGSNIFFFIFNTACGFAKTDSQMLAFRFLSGMGGCAAQSIGGAIMGEIFTPLERGKAISVYSIAPLLGPVIGPVCGGLLTQYASWKWCFWVISIFDVFVQFCGIVYLRETYPPVLLRQKRGLLAKETGNQELRTEFDGNRTWSALLQKNMKRPFNMLATQPIVQVMSLYAGYGYGLAFLLSATMPLVWEGLYNQKPAIASLNYLPSGIGVIVMSQITPRLGNIIYKRLIARTPESKAVPEFRVPLLFPATLLTLVGLLWYGWSAEEKLHVAMPNIGTVIFTAGTNMTFFCINQYLIDTYTLHAASALGAATVLRGLCGFCIPLFAPNMFEKLGFGIGNTILAVTAVVIGLPGALIVWKWGPALREKSLYARK</sequence>
<evidence type="ECO:0000256" key="3">
    <source>
        <dbReference type="ARBA" id="ARBA00022989"/>
    </source>
</evidence>
<feature type="transmembrane region" description="Helical" evidence="6">
    <location>
        <begin position="362"/>
        <end position="382"/>
    </location>
</feature>
<keyword evidence="9" id="KW-1185">Reference proteome</keyword>
<feature type="transmembrane region" description="Helical" evidence="6">
    <location>
        <begin position="160"/>
        <end position="180"/>
    </location>
</feature>
<feature type="transmembrane region" description="Helical" evidence="6">
    <location>
        <begin position="186"/>
        <end position="208"/>
    </location>
</feature>
<dbReference type="Proteomes" id="UP000774617">
    <property type="component" value="Unassembled WGS sequence"/>
</dbReference>
<organism evidence="8 9">
    <name type="scientific">Macrophomina phaseolina</name>
    <dbReference type="NCBI Taxonomy" id="35725"/>
    <lineage>
        <taxon>Eukaryota</taxon>
        <taxon>Fungi</taxon>
        <taxon>Dikarya</taxon>
        <taxon>Ascomycota</taxon>
        <taxon>Pezizomycotina</taxon>
        <taxon>Dothideomycetes</taxon>
        <taxon>Dothideomycetes incertae sedis</taxon>
        <taxon>Botryosphaeriales</taxon>
        <taxon>Botryosphaeriaceae</taxon>
        <taxon>Macrophomina</taxon>
    </lineage>
</organism>
<feature type="transmembrane region" description="Helical" evidence="6">
    <location>
        <begin position="465"/>
        <end position="486"/>
    </location>
</feature>
<accession>A0ABQ8FYG8</accession>
<comment type="caution">
    <text evidence="8">The sequence shown here is derived from an EMBL/GenBank/DDBJ whole genome shotgun (WGS) entry which is preliminary data.</text>
</comment>
<keyword evidence="4 6" id="KW-0472">Membrane</keyword>
<feature type="transmembrane region" description="Helical" evidence="6">
    <location>
        <begin position="129"/>
        <end position="148"/>
    </location>
</feature>
<dbReference type="InterPro" id="IPR036259">
    <property type="entry name" value="MFS_trans_sf"/>
</dbReference>
<dbReference type="CDD" id="cd17323">
    <property type="entry name" value="MFS_Tpo1_MDR_like"/>
    <property type="match status" value="1"/>
</dbReference>
<dbReference type="SUPFAM" id="SSF103473">
    <property type="entry name" value="MFS general substrate transporter"/>
    <property type="match status" value="1"/>
</dbReference>
<feature type="transmembrane region" description="Helical" evidence="6">
    <location>
        <begin position="403"/>
        <end position="424"/>
    </location>
</feature>
<feature type="transmembrane region" description="Helical" evidence="6">
    <location>
        <begin position="93"/>
        <end position="117"/>
    </location>
</feature>
<dbReference type="Pfam" id="PF07690">
    <property type="entry name" value="MFS_1"/>
    <property type="match status" value="1"/>
</dbReference>
<proteinExistence type="predicted"/>
<feature type="transmembrane region" description="Helical" evidence="6">
    <location>
        <begin position="498"/>
        <end position="519"/>
    </location>
</feature>
<evidence type="ECO:0000313" key="8">
    <source>
        <dbReference type="EMBL" id="KAH7036350.1"/>
    </source>
</evidence>
<evidence type="ECO:0000313" key="9">
    <source>
        <dbReference type="Proteomes" id="UP000774617"/>
    </source>
</evidence>
<dbReference type="PANTHER" id="PTHR23502:SF60">
    <property type="entry name" value="MAJOR FACILITATOR SUPERFAMILY (MFS) PROFILE DOMAIN-CONTAINING PROTEIN-RELATED"/>
    <property type="match status" value="1"/>
</dbReference>
<dbReference type="PROSITE" id="PS50850">
    <property type="entry name" value="MFS"/>
    <property type="match status" value="1"/>
</dbReference>
<comment type="subcellular location">
    <subcellularLocation>
        <location evidence="1">Membrane</location>
        <topology evidence="1">Multi-pass membrane protein</topology>
    </subcellularLocation>
</comment>
<feature type="compositionally biased region" description="Basic and acidic residues" evidence="5">
    <location>
        <begin position="59"/>
        <end position="70"/>
    </location>
</feature>
<gene>
    <name evidence="8" type="ORF">B0J12DRAFT_765793</name>
</gene>
<feature type="region of interest" description="Disordered" evidence="5">
    <location>
        <begin position="48"/>
        <end position="87"/>
    </location>
</feature>
<evidence type="ECO:0000259" key="7">
    <source>
        <dbReference type="PROSITE" id="PS50850"/>
    </source>
</evidence>
<dbReference type="InterPro" id="IPR020846">
    <property type="entry name" value="MFS_dom"/>
</dbReference>
<feature type="transmembrane region" description="Helical" evidence="6">
    <location>
        <begin position="220"/>
        <end position="245"/>
    </location>
</feature>
<name>A0ABQ8FYG8_9PEZI</name>
<keyword evidence="3 6" id="KW-1133">Transmembrane helix</keyword>
<dbReference type="PANTHER" id="PTHR23502">
    <property type="entry name" value="MAJOR FACILITATOR SUPERFAMILY"/>
    <property type="match status" value="1"/>
</dbReference>